<dbReference type="PANTHER" id="PTHR48094:SF12">
    <property type="entry name" value="PARKINSON DISEASE PROTEIN 7 HOMOLOG"/>
    <property type="match status" value="1"/>
</dbReference>
<reference evidence="2" key="2">
    <citation type="journal article" date="2021" name="PeerJ">
        <title>Extensive microbial diversity within the chicken gut microbiome revealed by metagenomics and culture.</title>
        <authorList>
            <person name="Gilroy R."/>
            <person name="Ravi A."/>
            <person name="Getino M."/>
            <person name="Pursley I."/>
            <person name="Horton D.L."/>
            <person name="Alikhan N.F."/>
            <person name="Baker D."/>
            <person name="Gharbi K."/>
            <person name="Hall N."/>
            <person name="Watson M."/>
            <person name="Adriaenssens E.M."/>
            <person name="Foster-Nyarko E."/>
            <person name="Jarju S."/>
            <person name="Secka A."/>
            <person name="Antonio M."/>
            <person name="Oren A."/>
            <person name="Chaudhuri R.R."/>
            <person name="La Ragione R."/>
            <person name="Hildebrand F."/>
            <person name="Pallen M.J."/>
        </authorList>
    </citation>
    <scope>NUCLEOTIDE SEQUENCE</scope>
    <source>
        <strain evidence="2">ChiHecec3B27-6122</strain>
    </source>
</reference>
<dbReference type="NCBIfam" id="TIGR01383">
    <property type="entry name" value="not_thiJ"/>
    <property type="match status" value="1"/>
</dbReference>
<dbReference type="PANTHER" id="PTHR48094">
    <property type="entry name" value="PROTEIN/NUCLEIC ACID DEGLYCASE DJ-1-RELATED"/>
    <property type="match status" value="1"/>
</dbReference>
<reference evidence="2" key="1">
    <citation type="submission" date="2020-10" db="EMBL/GenBank/DDBJ databases">
        <authorList>
            <person name="Gilroy R."/>
        </authorList>
    </citation>
    <scope>NUCLEOTIDE SEQUENCE</scope>
    <source>
        <strain evidence="2">ChiHecec3B27-6122</strain>
    </source>
</reference>
<protein>
    <submittedName>
        <fullName evidence="2">DJ-1/PfpI family protein</fullName>
    </submittedName>
</protein>
<comment type="caution">
    <text evidence="2">The sequence shown here is derived from an EMBL/GenBank/DDBJ whole genome shotgun (WGS) entry which is preliminary data.</text>
</comment>
<dbReference type="Pfam" id="PF01965">
    <property type="entry name" value="DJ-1_PfpI"/>
    <property type="match status" value="1"/>
</dbReference>
<dbReference type="InterPro" id="IPR002818">
    <property type="entry name" value="DJ-1/PfpI"/>
</dbReference>
<dbReference type="InterPro" id="IPR029062">
    <property type="entry name" value="Class_I_gatase-like"/>
</dbReference>
<dbReference type="InterPro" id="IPR006287">
    <property type="entry name" value="DJ-1"/>
</dbReference>
<dbReference type="GO" id="GO:0005737">
    <property type="term" value="C:cytoplasm"/>
    <property type="evidence" value="ECO:0007669"/>
    <property type="project" value="TreeGrafter"/>
</dbReference>
<gene>
    <name evidence="2" type="ORF">IAD42_01210</name>
</gene>
<sequence>MAKLYVFMASGSEEVETLAVVDIARRAGIETALVSVTGSREVTGSHRVTVLCDAVFEDTDFSDGDALYIPGGLPGVENLYAHEGLRELLLRYNREGRRIAALCAAPGAVFGRLGIVNGKKAACFPGFAQYLEGAQYLPDGVVTDGNVTTGRGLGYAIDMGLELVRLLAGEDKMLEIKKKIQHPGCCGM</sequence>
<evidence type="ECO:0000313" key="3">
    <source>
        <dbReference type="Proteomes" id="UP000886876"/>
    </source>
</evidence>
<accession>A0A9D1G4L3</accession>
<dbReference type="AlphaFoldDB" id="A0A9D1G4L3"/>
<evidence type="ECO:0000313" key="2">
    <source>
        <dbReference type="EMBL" id="HIS96574.1"/>
    </source>
</evidence>
<dbReference type="InterPro" id="IPR050325">
    <property type="entry name" value="Prot/Nucl_acid_deglycase"/>
</dbReference>
<dbReference type="Gene3D" id="3.40.50.880">
    <property type="match status" value="1"/>
</dbReference>
<evidence type="ECO:0000259" key="1">
    <source>
        <dbReference type="Pfam" id="PF01965"/>
    </source>
</evidence>
<dbReference type="EMBL" id="DVJS01000027">
    <property type="protein sequence ID" value="HIS96574.1"/>
    <property type="molecule type" value="Genomic_DNA"/>
</dbReference>
<dbReference type="SUPFAM" id="SSF52317">
    <property type="entry name" value="Class I glutamine amidotransferase-like"/>
    <property type="match status" value="1"/>
</dbReference>
<organism evidence="2 3">
    <name type="scientific">Candidatus Scatomorpha pullistercoris</name>
    <dbReference type="NCBI Taxonomy" id="2840929"/>
    <lineage>
        <taxon>Bacteria</taxon>
        <taxon>Bacillati</taxon>
        <taxon>Bacillota</taxon>
        <taxon>Clostridia</taxon>
        <taxon>Eubacteriales</taxon>
        <taxon>Candidatus Scatomorpha</taxon>
    </lineage>
</organism>
<feature type="domain" description="DJ-1/PfpI" evidence="1">
    <location>
        <begin position="3"/>
        <end position="165"/>
    </location>
</feature>
<dbReference type="Proteomes" id="UP000886876">
    <property type="component" value="Unassembled WGS sequence"/>
</dbReference>
<proteinExistence type="predicted"/>
<dbReference type="CDD" id="cd03135">
    <property type="entry name" value="GATase1_DJ-1"/>
    <property type="match status" value="1"/>
</dbReference>
<name>A0A9D1G4L3_9FIRM</name>